<dbReference type="AlphaFoldDB" id="A0A2V3URK0"/>
<dbReference type="Proteomes" id="UP000248014">
    <property type="component" value="Unassembled WGS sequence"/>
</dbReference>
<accession>A0A2V3URK0</accession>
<comment type="caution">
    <text evidence="1">The sequence shown here is derived from an EMBL/GenBank/DDBJ whole genome shotgun (WGS) entry which is preliminary data.</text>
</comment>
<dbReference type="OrthoDB" id="9968702at2"/>
<dbReference type="RefSeq" id="WP_110300354.1">
    <property type="nucleotide sequence ID" value="NZ_QJJM01000023.1"/>
</dbReference>
<organism evidence="1 2">
    <name type="scientific">Blastomonas natatoria</name>
    <dbReference type="NCBI Taxonomy" id="34015"/>
    <lineage>
        <taxon>Bacteria</taxon>
        <taxon>Pseudomonadati</taxon>
        <taxon>Pseudomonadota</taxon>
        <taxon>Alphaproteobacteria</taxon>
        <taxon>Sphingomonadales</taxon>
        <taxon>Sphingomonadaceae</taxon>
        <taxon>Blastomonas</taxon>
    </lineage>
</organism>
<keyword evidence="2" id="KW-1185">Reference proteome</keyword>
<name>A0A2V3URK0_9SPHN</name>
<protein>
    <submittedName>
        <fullName evidence="1">Uncharacterized protein</fullName>
    </submittedName>
</protein>
<sequence length="111" mass="11660">MSATQKTPEARAAERQMRQAIRKQVMAVGVPARKADEIVDLAFHGAEKAMDALVTTTRASSDSRVSLNAMLIASSLIDEKMKGMRELAGVMAGAAGLNLTSAMVEVGGQPS</sequence>
<evidence type="ECO:0000313" key="1">
    <source>
        <dbReference type="EMBL" id="PXW67872.1"/>
    </source>
</evidence>
<dbReference type="EMBL" id="QJJM01000023">
    <property type="protein sequence ID" value="PXW67872.1"/>
    <property type="molecule type" value="Genomic_DNA"/>
</dbReference>
<proteinExistence type="predicted"/>
<gene>
    <name evidence="1" type="ORF">C7451_1238</name>
</gene>
<evidence type="ECO:0000313" key="2">
    <source>
        <dbReference type="Proteomes" id="UP000248014"/>
    </source>
</evidence>
<reference evidence="1 2" key="1">
    <citation type="submission" date="2018-05" db="EMBL/GenBank/DDBJ databases">
        <title>Genomic Encyclopedia of Type Strains, Phase IV (KMG-IV): sequencing the most valuable type-strain genomes for metagenomic binning, comparative biology and taxonomic classification.</title>
        <authorList>
            <person name="Goeker M."/>
        </authorList>
    </citation>
    <scope>NUCLEOTIDE SEQUENCE [LARGE SCALE GENOMIC DNA]</scope>
    <source>
        <strain evidence="1 2">DSM 3183</strain>
    </source>
</reference>